<sequence length="304" mass="34404">MVKVEKLRQNRIGQTKGDQMFSVLNYLILSMTLLIVLYPLVFVLIASLSSPETVIRGEVWIWPKGFNLDAYSRVFQNKDIMSGYLNTIMYTIAGTAINLVMTVLAAYPLSRKDLKGRNVIVMFMMFTMFFSGGLIPTYMIIKNMGLINTFWAMVIPNAVSVFNIIIMRTFFQHTIPNEVQEAAVMDGCSNMNILVRVVLPLSMPIIAVMILFYGVGHWNAYFNALIYLSDRDKYPLQLILREILVQNQTQDMMDLNSESSSQQALVAASIKYAVIIVTNVPVLLLYPFLQKYFVKGVMVGAIKG</sequence>
<feature type="transmembrane region" description="Helical" evidence="7">
    <location>
        <begin position="264"/>
        <end position="289"/>
    </location>
</feature>
<keyword evidence="10" id="KW-1185">Reference proteome</keyword>
<dbReference type="InterPro" id="IPR000515">
    <property type="entry name" value="MetI-like"/>
</dbReference>
<dbReference type="PANTHER" id="PTHR43744:SF9">
    <property type="entry name" value="POLYGALACTURONAN_RHAMNOGALACTURONAN TRANSPORT SYSTEM PERMEASE PROTEIN YTCP"/>
    <property type="match status" value="1"/>
</dbReference>
<dbReference type="EMBL" id="JAGGLB010000010">
    <property type="protein sequence ID" value="MBP1991762.1"/>
    <property type="molecule type" value="Genomic_DNA"/>
</dbReference>
<dbReference type="SUPFAM" id="SSF161098">
    <property type="entry name" value="MetI-like"/>
    <property type="match status" value="1"/>
</dbReference>
<feature type="transmembrane region" description="Helical" evidence="7">
    <location>
        <begin position="21"/>
        <end position="46"/>
    </location>
</feature>
<keyword evidence="3" id="KW-1003">Cell membrane</keyword>
<protein>
    <submittedName>
        <fullName evidence="9">Aldouronate transport system permease protein</fullName>
    </submittedName>
</protein>
<keyword evidence="5 7" id="KW-1133">Transmembrane helix</keyword>
<dbReference type="CDD" id="cd06261">
    <property type="entry name" value="TM_PBP2"/>
    <property type="match status" value="1"/>
</dbReference>
<comment type="subcellular location">
    <subcellularLocation>
        <location evidence="1 7">Cell membrane</location>
        <topology evidence="1 7">Multi-pass membrane protein</topology>
    </subcellularLocation>
</comment>
<feature type="transmembrane region" description="Helical" evidence="7">
    <location>
        <begin position="88"/>
        <end position="107"/>
    </location>
</feature>
<name>A0ABS4IVZ2_9BACL</name>
<feature type="transmembrane region" description="Helical" evidence="7">
    <location>
        <begin position="193"/>
        <end position="215"/>
    </location>
</feature>
<evidence type="ECO:0000256" key="6">
    <source>
        <dbReference type="ARBA" id="ARBA00023136"/>
    </source>
</evidence>
<reference evidence="9 10" key="1">
    <citation type="submission" date="2021-03" db="EMBL/GenBank/DDBJ databases">
        <title>Genomic Encyclopedia of Type Strains, Phase IV (KMG-IV): sequencing the most valuable type-strain genomes for metagenomic binning, comparative biology and taxonomic classification.</title>
        <authorList>
            <person name="Goeker M."/>
        </authorList>
    </citation>
    <scope>NUCLEOTIDE SEQUENCE [LARGE SCALE GENOMIC DNA]</scope>
    <source>
        <strain evidence="9 10">DSM 26048</strain>
    </source>
</reference>
<feature type="transmembrane region" description="Helical" evidence="7">
    <location>
        <begin position="147"/>
        <end position="166"/>
    </location>
</feature>
<organism evidence="9 10">
    <name type="scientific">Paenibacillus eucommiae</name>
    <dbReference type="NCBI Taxonomy" id="1355755"/>
    <lineage>
        <taxon>Bacteria</taxon>
        <taxon>Bacillati</taxon>
        <taxon>Bacillota</taxon>
        <taxon>Bacilli</taxon>
        <taxon>Bacillales</taxon>
        <taxon>Paenibacillaceae</taxon>
        <taxon>Paenibacillus</taxon>
    </lineage>
</organism>
<proteinExistence type="inferred from homology"/>
<accession>A0ABS4IVZ2</accession>
<feature type="transmembrane region" description="Helical" evidence="7">
    <location>
        <begin position="119"/>
        <end position="141"/>
    </location>
</feature>
<evidence type="ECO:0000256" key="1">
    <source>
        <dbReference type="ARBA" id="ARBA00004651"/>
    </source>
</evidence>
<evidence type="ECO:0000256" key="5">
    <source>
        <dbReference type="ARBA" id="ARBA00022989"/>
    </source>
</evidence>
<dbReference type="Pfam" id="PF00528">
    <property type="entry name" value="BPD_transp_1"/>
    <property type="match status" value="1"/>
</dbReference>
<keyword evidence="2 7" id="KW-0813">Transport</keyword>
<evidence type="ECO:0000259" key="8">
    <source>
        <dbReference type="PROSITE" id="PS50928"/>
    </source>
</evidence>
<keyword evidence="4 7" id="KW-0812">Transmembrane</keyword>
<dbReference type="Proteomes" id="UP001519287">
    <property type="component" value="Unassembled WGS sequence"/>
</dbReference>
<evidence type="ECO:0000313" key="9">
    <source>
        <dbReference type="EMBL" id="MBP1991762.1"/>
    </source>
</evidence>
<evidence type="ECO:0000313" key="10">
    <source>
        <dbReference type="Proteomes" id="UP001519287"/>
    </source>
</evidence>
<feature type="domain" description="ABC transmembrane type-1" evidence="8">
    <location>
        <begin position="84"/>
        <end position="283"/>
    </location>
</feature>
<dbReference type="InterPro" id="IPR035906">
    <property type="entry name" value="MetI-like_sf"/>
</dbReference>
<evidence type="ECO:0000256" key="3">
    <source>
        <dbReference type="ARBA" id="ARBA00022475"/>
    </source>
</evidence>
<evidence type="ECO:0000256" key="4">
    <source>
        <dbReference type="ARBA" id="ARBA00022692"/>
    </source>
</evidence>
<evidence type="ECO:0000256" key="2">
    <source>
        <dbReference type="ARBA" id="ARBA00022448"/>
    </source>
</evidence>
<comment type="similarity">
    <text evidence="7">Belongs to the binding-protein-dependent transport system permease family.</text>
</comment>
<comment type="caution">
    <text evidence="9">The sequence shown here is derived from an EMBL/GenBank/DDBJ whole genome shotgun (WGS) entry which is preliminary data.</text>
</comment>
<dbReference type="PANTHER" id="PTHR43744">
    <property type="entry name" value="ABC TRANSPORTER PERMEASE PROTEIN MG189-RELATED-RELATED"/>
    <property type="match status" value="1"/>
</dbReference>
<evidence type="ECO:0000256" key="7">
    <source>
        <dbReference type="RuleBase" id="RU363032"/>
    </source>
</evidence>
<keyword evidence="6 7" id="KW-0472">Membrane</keyword>
<gene>
    <name evidence="9" type="ORF">J2Z66_003369</name>
</gene>
<dbReference type="Gene3D" id="1.10.3720.10">
    <property type="entry name" value="MetI-like"/>
    <property type="match status" value="1"/>
</dbReference>
<dbReference type="PROSITE" id="PS50928">
    <property type="entry name" value="ABC_TM1"/>
    <property type="match status" value="1"/>
</dbReference>